<reference evidence="5" key="2">
    <citation type="submission" date="2024-10" db="UniProtKB">
        <authorList>
            <consortium name="EnsemblProtists"/>
        </authorList>
    </citation>
    <scope>IDENTIFICATION</scope>
</reference>
<name>A0A0D3IFL3_EMIH1</name>
<evidence type="ECO:0000256" key="1">
    <source>
        <dbReference type="ARBA" id="ARBA00004123"/>
    </source>
</evidence>
<dbReference type="GeneID" id="17256236"/>
<evidence type="ECO:0000313" key="6">
    <source>
        <dbReference type="Proteomes" id="UP000013827"/>
    </source>
</evidence>
<dbReference type="PANTHER" id="PTHR22812">
    <property type="entry name" value="CHROMOBOX PROTEIN"/>
    <property type="match status" value="1"/>
</dbReference>
<evidence type="ECO:0000313" key="5">
    <source>
        <dbReference type="EnsemblProtists" id="EOD10048"/>
    </source>
</evidence>
<dbReference type="PaxDb" id="2903-EOD10048"/>
<feature type="region of interest" description="Disordered" evidence="3">
    <location>
        <begin position="56"/>
        <end position="142"/>
    </location>
</feature>
<dbReference type="RefSeq" id="XP_005762477.1">
    <property type="nucleotide sequence ID" value="XM_005762420.1"/>
</dbReference>
<dbReference type="SMART" id="SM00298">
    <property type="entry name" value="CHROMO"/>
    <property type="match status" value="1"/>
</dbReference>
<dbReference type="HOGENOM" id="CLU_664683_0_0_1"/>
<dbReference type="AlphaFoldDB" id="A0A0D3IFL3"/>
<dbReference type="Proteomes" id="UP000013827">
    <property type="component" value="Unassembled WGS sequence"/>
</dbReference>
<protein>
    <recommendedName>
        <fullName evidence="4">Chromo domain-containing protein</fullName>
    </recommendedName>
</protein>
<evidence type="ECO:0000256" key="3">
    <source>
        <dbReference type="SAM" id="MobiDB-lite"/>
    </source>
</evidence>
<dbReference type="GO" id="GO:0005634">
    <property type="term" value="C:nucleus"/>
    <property type="evidence" value="ECO:0007669"/>
    <property type="project" value="UniProtKB-SubCell"/>
</dbReference>
<evidence type="ECO:0000259" key="4">
    <source>
        <dbReference type="PROSITE" id="PS50013"/>
    </source>
</evidence>
<keyword evidence="6" id="KW-1185">Reference proteome</keyword>
<feature type="compositionally biased region" description="Acidic residues" evidence="3">
    <location>
        <begin position="78"/>
        <end position="96"/>
    </location>
</feature>
<dbReference type="Pfam" id="PF00385">
    <property type="entry name" value="Chromo"/>
    <property type="match status" value="1"/>
</dbReference>
<feature type="compositionally biased region" description="Basic residues" evidence="3">
    <location>
        <begin position="64"/>
        <end position="73"/>
    </location>
</feature>
<accession>A0A0D3IFL3</accession>
<dbReference type="CDD" id="cd00024">
    <property type="entry name" value="CD_CSD"/>
    <property type="match status" value="1"/>
</dbReference>
<dbReference type="EnsemblProtists" id="EOD10048">
    <property type="protein sequence ID" value="EOD10048"/>
    <property type="gene ID" value="EMIHUDRAFT_105444"/>
</dbReference>
<evidence type="ECO:0000256" key="2">
    <source>
        <dbReference type="ARBA" id="ARBA00023242"/>
    </source>
</evidence>
<dbReference type="InterPro" id="IPR016197">
    <property type="entry name" value="Chromo-like_dom_sf"/>
</dbReference>
<comment type="subcellular location">
    <subcellularLocation>
        <location evidence="1">Nucleus</location>
    </subcellularLocation>
</comment>
<reference evidence="6" key="1">
    <citation type="journal article" date="2013" name="Nature">
        <title>Pan genome of the phytoplankton Emiliania underpins its global distribution.</title>
        <authorList>
            <person name="Read B.A."/>
            <person name="Kegel J."/>
            <person name="Klute M.J."/>
            <person name="Kuo A."/>
            <person name="Lefebvre S.C."/>
            <person name="Maumus F."/>
            <person name="Mayer C."/>
            <person name="Miller J."/>
            <person name="Monier A."/>
            <person name="Salamov A."/>
            <person name="Young J."/>
            <person name="Aguilar M."/>
            <person name="Claverie J.M."/>
            <person name="Frickenhaus S."/>
            <person name="Gonzalez K."/>
            <person name="Herman E.K."/>
            <person name="Lin Y.C."/>
            <person name="Napier J."/>
            <person name="Ogata H."/>
            <person name="Sarno A.F."/>
            <person name="Shmutz J."/>
            <person name="Schroeder D."/>
            <person name="de Vargas C."/>
            <person name="Verret F."/>
            <person name="von Dassow P."/>
            <person name="Valentin K."/>
            <person name="Van de Peer Y."/>
            <person name="Wheeler G."/>
            <person name="Dacks J.B."/>
            <person name="Delwiche C.F."/>
            <person name="Dyhrman S.T."/>
            <person name="Glockner G."/>
            <person name="John U."/>
            <person name="Richards T."/>
            <person name="Worden A.Z."/>
            <person name="Zhang X."/>
            <person name="Grigoriev I.V."/>
            <person name="Allen A.E."/>
            <person name="Bidle K."/>
            <person name="Borodovsky M."/>
            <person name="Bowler C."/>
            <person name="Brownlee C."/>
            <person name="Cock J.M."/>
            <person name="Elias M."/>
            <person name="Gladyshev V.N."/>
            <person name="Groth M."/>
            <person name="Guda C."/>
            <person name="Hadaegh A."/>
            <person name="Iglesias-Rodriguez M.D."/>
            <person name="Jenkins J."/>
            <person name="Jones B.M."/>
            <person name="Lawson T."/>
            <person name="Leese F."/>
            <person name="Lindquist E."/>
            <person name="Lobanov A."/>
            <person name="Lomsadze A."/>
            <person name="Malik S.B."/>
            <person name="Marsh M.E."/>
            <person name="Mackinder L."/>
            <person name="Mock T."/>
            <person name="Mueller-Roeber B."/>
            <person name="Pagarete A."/>
            <person name="Parker M."/>
            <person name="Probert I."/>
            <person name="Quesneville H."/>
            <person name="Raines C."/>
            <person name="Rensing S.A."/>
            <person name="Riano-Pachon D.M."/>
            <person name="Richier S."/>
            <person name="Rokitta S."/>
            <person name="Shiraiwa Y."/>
            <person name="Soanes D.M."/>
            <person name="van der Giezen M."/>
            <person name="Wahlund T.M."/>
            <person name="Williams B."/>
            <person name="Wilson W."/>
            <person name="Wolfe G."/>
            <person name="Wurch L.L."/>
        </authorList>
    </citation>
    <scope>NUCLEOTIDE SEQUENCE</scope>
</reference>
<dbReference type="InterPro" id="IPR023780">
    <property type="entry name" value="Chromo_domain"/>
</dbReference>
<proteinExistence type="predicted"/>
<dbReference type="InterPro" id="IPR000953">
    <property type="entry name" value="Chromo/chromo_shadow_dom"/>
</dbReference>
<organism evidence="5 6">
    <name type="scientific">Emiliania huxleyi (strain CCMP1516)</name>
    <dbReference type="NCBI Taxonomy" id="280463"/>
    <lineage>
        <taxon>Eukaryota</taxon>
        <taxon>Haptista</taxon>
        <taxon>Haptophyta</taxon>
        <taxon>Prymnesiophyceae</taxon>
        <taxon>Isochrysidales</taxon>
        <taxon>Noelaerhabdaceae</taxon>
        <taxon>Emiliania</taxon>
    </lineage>
</organism>
<dbReference type="Gene3D" id="2.40.50.40">
    <property type="match status" value="1"/>
</dbReference>
<dbReference type="InterPro" id="IPR051219">
    <property type="entry name" value="Heterochromatin_chromo-domain"/>
</dbReference>
<sequence>MSSESESEEEYVIERILEETGKGGKLKYLVKWQGYDEETWEPAANLAKTEALAEWTKSAASGKGKGKPAKKVPAKPESDDESGSDEEYQEDSEVSSEAEWKPKGSKSGGGTSKAPAATKKSPATLSGNKVVAKRQREPEQESLLPETLTADFILGCVESWDAPKLKALASALAKESTVSKYHVALGGLKGTGKKAEVCEDVTVAIRSVYSGLGTRPIGRYHCGGSQKEEGPAYRSERIESAPLGYGMGAEALRKAVEAAFRRAHEGVVNERAKKAFRPEAKALLPRLEVLEPRQLAQLVCSLVDAGNGMVAVITQRRQGSQWRGDCILGHVDDATVYALLPSADLEPVLKECEKLVNAIRRALPNSRWGSCTDHFGYKRCASAVNTAKRKFLEGAKQFKGAKQWATAKEWALRN</sequence>
<dbReference type="PROSITE" id="PS50013">
    <property type="entry name" value="CHROMO_2"/>
    <property type="match status" value="1"/>
</dbReference>
<keyword evidence="2" id="KW-0539">Nucleus</keyword>
<feature type="compositionally biased region" description="Low complexity" evidence="3">
    <location>
        <begin position="112"/>
        <end position="124"/>
    </location>
</feature>
<feature type="domain" description="Chromo" evidence="4">
    <location>
        <begin position="11"/>
        <end position="67"/>
    </location>
</feature>
<dbReference type="STRING" id="2903.R1BJM3"/>
<dbReference type="KEGG" id="ehx:EMIHUDRAFT_105444"/>
<dbReference type="SUPFAM" id="SSF54160">
    <property type="entry name" value="Chromo domain-like"/>
    <property type="match status" value="1"/>
</dbReference>